<keyword evidence="5" id="KW-0249">Electron transport</keyword>
<name>A0A6L6Q6S1_9BURK</name>
<evidence type="ECO:0000256" key="1">
    <source>
        <dbReference type="ARBA" id="ARBA00022448"/>
    </source>
</evidence>
<evidence type="ECO:0000256" key="2">
    <source>
        <dbReference type="ARBA" id="ARBA00022553"/>
    </source>
</evidence>
<dbReference type="AlphaFoldDB" id="A0A6L6Q6S1"/>
<organism evidence="8 9">
    <name type="scientific">Pseudoduganella ginsengisoli</name>
    <dbReference type="NCBI Taxonomy" id="1462440"/>
    <lineage>
        <taxon>Bacteria</taxon>
        <taxon>Pseudomonadati</taxon>
        <taxon>Pseudomonadota</taxon>
        <taxon>Betaproteobacteria</taxon>
        <taxon>Burkholderiales</taxon>
        <taxon>Oxalobacteraceae</taxon>
        <taxon>Telluria group</taxon>
        <taxon>Pseudoduganella</taxon>
    </lineage>
</organism>
<sequence length="180" mass="20106">MSMRDWSAFFIPVAALAAPSGYAADYLTVAQAQAQMFPGAQMTDHALKLSADQRDRIKAASGLRQRWDEQKVWRADKDGKLEGWLIVDEVVGKHEFITYATAISPDGRVLGVEVLSYRETHGGQIREAGWRKQFVGKTLADPFKLDQDIQNISGATLSCRNVTDGVKRLLTIHQLYLRKA</sequence>
<dbReference type="GO" id="GO:0022900">
    <property type="term" value="P:electron transport chain"/>
    <property type="evidence" value="ECO:0007669"/>
    <property type="project" value="InterPro"/>
</dbReference>
<dbReference type="InterPro" id="IPR010209">
    <property type="entry name" value="Ion_transpt_RnfG/RsxG"/>
</dbReference>
<keyword evidence="9" id="KW-1185">Reference proteome</keyword>
<keyword evidence="3" id="KW-0285">Flavoprotein</keyword>
<dbReference type="InterPro" id="IPR007329">
    <property type="entry name" value="FMN-bd"/>
</dbReference>
<accession>A0A6L6Q6S1</accession>
<evidence type="ECO:0000256" key="4">
    <source>
        <dbReference type="ARBA" id="ARBA00022643"/>
    </source>
</evidence>
<evidence type="ECO:0000259" key="7">
    <source>
        <dbReference type="SMART" id="SM00900"/>
    </source>
</evidence>
<comment type="caution">
    <text evidence="8">The sequence shown here is derived from an EMBL/GenBank/DDBJ whole genome shotgun (WGS) entry which is preliminary data.</text>
</comment>
<dbReference type="EMBL" id="WNLA01000026">
    <property type="protein sequence ID" value="MTW05553.1"/>
    <property type="molecule type" value="Genomic_DNA"/>
</dbReference>
<evidence type="ECO:0000256" key="5">
    <source>
        <dbReference type="ARBA" id="ARBA00022982"/>
    </source>
</evidence>
<dbReference type="GO" id="GO:0005886">
    <property type="term" value="C:plasma membrane"/>
    <property type="evidence" value="ECO:0007669"/>
    <property type="project" value="InterPro"/>
</dbReference>
<proteinExistence type="predicted"/>
<gene>
    <name evidence="8" type="ORF">GM668_26080</name>
</gene>
<dbReference type="PANTHER" id="PTHR36118:SF1">
    <property type="entry name" value="ION-TRANSLOCATING OXIDOREDUCTASE COMPLEX SUBUNIT G"/>
    <property type="match status" value="1"/>
</dbReference>
<reference evidence="8 9" key="1">
    <citation type="submission" date="2019-11" db="EMBL/GenBank/DDBJ databases">
        <title>Type strains purchased from KCTC, JCM and DSMZ.</title>
        <authorList>
            <person name="Lu H."/>
        </authorList>
    </citation>
    <scope>NUCLEOTIDE SEQUENCE [LARGE SCALE GENOMIC DNA]</scope>
    <source>
        <strain evidence="8 9">KCTC 42409</strain>
    </source>
</reference>
<dbReference type="RefSeq" id="WP_155441903.1">
    <property type="nucleotide sequence ID" value="NZ_WNLA01000026.1"/>
</dbReference>
<evidence type="ECO:0000313" key="8">
    <source>
        <dbReference type="EMBL" id="MTW05553.1"/>
    </source>
</evidence>
<evidence type="ECO:0000313" key="9">
    <source>
        <dbReference type="Proteomes" id="UP000484015"/>
    </source>
</evidence>
<dbReference type="GO" id="GO:0009055">
    <property type="term" value="F:electron transfer activity"/>
    <property type="evidence" value="ECO:0007669"/>
    <property type="project" value="InterPro"/>
</dbReference>
<evidence type="ECO:0000256" key="3">
    <source>
        <dbReference type="ARBA" id="ARBA00022630"/>
    </source>
</evidence>
<dbReference type="Pfam" id="PF04205">
    <property type="entry name" value="FMN_bind"/>
    <property type="match status" value="1"/>
</dbReference>
<dbReference type="Proteomes" id="UP000484015">
    <property type="component" value="Unassembled WGS sequence"/>
</dbReference>
<keyword evidence="2" id="KW-0597">Phosphoprotein</keyword>
<keyword evidence="4" id="KW-0288">FMN</keyword>
<dbReference type="SMART" id="SM00900">
    <property type="entry name" value="FMN_bind"/>
    <property type="match status" value="1"/>
</dbReference>
<feature type="domain" description="FMN-binding" evidence="7">
    <location>
        <begin position="92"/>
        <end position="173"/>
    </location>
</feature>
<feature type="chain" id="PRO_5026713393" evidence="6">
    <location>
        <begin position="24"/>
        <end position="180"/>
    </location>
</feature>
<dbReference type="OrthoDB" id="9778782at2"/>
<keyword evidence="1" id="KW-0813">Transport</keyword>
<protein>
    <submittedName>
        <fullName evidence="8">FMN-binding protein</fullName>
    </submittedName>
</protein>
<feature type="signal peptide" evidence="6">
    <location>
        <begin position="1"/>
        <end position="23"/>
    </location>
</feature>
<keyword evidence="6" id="KW-0732">Signal</keyword>
<dbReference type="PANTHER" id="PTHR36118">
    <property type="entry name" value="ION-TRANSLOCATING OXIDOREDUCTASE COMPLEX SUBUNIT G"/>
    <property type="match status" value="1"/>
</dbReference>
<dbReference type="GO" id="GO:0010181">
    <property type="term" value="F:FMN binding"/>
    <property type="evidence" value="ECO:0007669"/>
    <property type="project" value="InterPro"/>
</dbReference>
<evidence type="ECO:0000256" key="6">
    <source>
        <dbReference type="SAM" id="SignalP"/>
    </source>
</evidence>